<keyword evidence="1" id="KW-1133">Transmembrane helix</keyword>
<dbReference type="eggNOG" id="COG3247">
    <property type="taxonomic scope" value="Bacteria"/>
</dbReference>
<evidence type="ECO:0000313" key="3">
    <source>
        <dbReference type="Proteomes" id="UP000018439"/>
    </source>
</evidence>
<dbReference type="PANTHER" id="PTHR34989">
    <property type="entry name" value="PROTEIN HDED"/>
    <property type="match status" value="1"/>
</dbReference>
<organism evidence="2 3">
    <name type="scientific">Bacteroides coprosuis DSM 18011</name>
    <dbReference type="NCBI Taxonomy" id="679937"/>
    <lineage>
        <taxon>Bacteria</taxon>
        <taxon>Pseudomonadati</taxon>
        <taxon>Bacteroidota</taxon>
        <taxon>Bacteroidia</taxon>
        <taxon>Bacteroidales</taxon>
        <taxon>Bacteroidaceae</taxon>
        <taxon>Bacteroides</taxon>
    </lineage>
</organism>
<keyword evidence="1" id="KW-0812">Transmembrane</keyword>
<accession>F3ZNB9</accession>
<sequence>MEITFLKNLRRKAKYWWVGLLIGVLILCLGIWSLSVPVTTLFSLNILFIAGFIASGLGDIFYAFSVRKDRHDWGWILASGIISLMLGLVLVSRPLESIIVLLLYVGFWATFQSVMMISSSIMMQRFGFKGWGWILTFGIIGILFSFVLITNPAFASSFIITLFAFSLVLYGIARIFYAFKLRGIYKIIKSEKLDI</sequence>
<name>F3ZNB9_9BACE</name>
<dbReference type="PANTHER" id="PTHR34989:SF1">
    <property type="entry name" value="PROTEIN HDED"/>
    <property type="match status" value="1"/>
</dbReference>
<proteinExistence type="predicted"/>
<feature type="transmembrane region" description="Helical" evidence="1">
    <location>
        <begin position="130"/>
        <end position="149"/>
    </location>
</feature>
<feature type="transmembrane region" description="Helical" evidence="1">
    <location>
        <begin position="155"/>
        <end position="179"/>
    </location>
</feature>
<feature type="transmembrane region" description="Helical" evidence="1">
    <location>
        <begin position="15"/>
        <end position="35"/>
    </location>
</feature>
<protein>
    <recommendedName>
        <fullName evidence="4">HdeD family acid-resistance protein</fullName>
    </recommendedName>
</protein>
<dbReference type="OrthoDB" id="7059775at2"/>
<keyword evidence="1" id="KW-0472">Membrane</keyword>
<dbReference type="GO" id="GO:0005886">
    <property type="term" value="C:plasma membrane"/>
    <property type="evidence" value="ECO:0007669"/>
    <property type="project" value="TreeGrafter"/>
</dbReference>
<dbReference type="Proteomes" id="UP000018439">
    <property type="component" value="Chromosome"/>
</dbReference>
<feature type="transmembrane region" description="Helical" evidence="1">
    <location>
        <begin position="41"/>
        <end position="61"/>
    </location>
</feature>
<feature type="transmembrane region" description="Helical" evidence="1">
    <location>
        <begin position="98"/>
        <end position="118"/>
    </location>
</feature>
<dbReference type="Pfam" id="PF03729">
    <property type="entry name" value="DUF308"/>
    <property type="match status" value="2"/>
</dbReference>
<dbReference type="HOGENOM" id="CLU_091585_5_0_10"/>
<dbReference type="EMBL" id="CM001167">
    <property type="protein sequence ID" value="EGJ71459.1"/>
    <property type="molecule type" value="Genomic_DNA"/>
</dbReference>
<evidence type="ECO:0000313" key="2">
    <source>
        <dbReference type="EMBL" id="EGJ71459.1"/>
    </source>
</evidence>
<dbReference type="AlphaFoldDB" id="F3ZNB9"/>
<evidence type="ECO:0008006" key="4">
    <source>
        <dbReference type="Google" id="ProtNLM"/>
    </source>
</evidence>
<dbReference type="STRING" id="679937.Bcop_1256"/>
<feature type="transmembrane region" description="Helical" evidence="1">
    <location>
        <begin position="73"/>
        <end position="92"/>
    </location>
</feature>
<keyword evidence="3" id="KW-1185">Reference proteome</keyword>
<gene>
    <name evidence="2" type="ORF">Bcop_1256</name>
</gene>
<dbReference type="InterPro" id="IPR005325">
    <property type="entry name" value="DUF308_memb"/>
</dbReference>
<reference evidence="2 3" key="1">
    <citation type="journal article" date="2011" name="Stand. Genomic Sci.">
        <title>Non-contiguous finished genome sequence of Bacteroides coprosuis type strain (PC139).</title>
        <authorList>
            <person name="Land M."/>
            <person name="Held B."/>
            <person name="Gronow S."/>
            <person name="Abt B."/>
            <person name="Lucas S."/>
            <person name="Del Rio T.G."/>
            <person name="Nolan M."/>
            <person name="Tice H."/>
            <person name="Cheng J.F."/>
            <person name="Pitluck S."/>
            <person name="Liolios K."/>
            <person name="Pagani I."/>
            <person name="Ivanova N."/>
            <person name="Mavromatis K."/>
            <person name="Mikhailova N."/>
            <person name="Pati A."/>
            <person name="Tapia R."/>
            <person name="Han C."/>
            <person name="Goodwin L."/>
            <person name="Chen A."/>
            <person name="Palaniappan K."/>
            <person name="Hauser L."/>
            <person name="Brambilla E.M."/>
            <person name="Rohde M."/>
            <person name="Goker M."/>
            <person name="Detter J.C."/>
            <person name="Woyke T."/>
            <person name="Bristow J."/>
            <person name="Eisen J.A."/>
            <person name="Markowitz V."/>
            <person name="Hugenholtz P."/>
            <person name="Kyrpides N.C."/>
            <person name="Klenk H.P."/>
            <person name="Lapidus A."/>
        </authorList>
    </citation>
    <scope>NUCLEOTIDE SEQUENCE</scope>
    <source>
        <strain evidence="2 3">DSM 18011</strain>
    </source>
</reference>
<evidence type="ECO:0000256" key="1">
    <source>
        <dbReference type="SAM" id="Phobius"/>
    </source>
</evidence>
<dbReference type="InterPro" id="IPR052712">
    <property type="entry name" value="Acid_resist_chaperone_HdeD"/>
</dbReference>